<accession>S9V0I9</accession>
<sequence>MDYYALQDTLSVEPTTAHVEARYRLIEEIGKGAYGVVWSAVRRSGDDRLYAIKQISKRRAGDKGLREVLGEVETMILLNHPNIVKLEETFQDESNLWIVMEYLAGGELQQMVQEGALQEPTARRIVTQLLMAIEYIHSKGIVHRDMKPANCLVSNTGTVKISDFGFAVLAGSGQCLSTYCGTVCFMAPEILLDRNYGKPVDMWALGVMTYYMFLDAFPFHGRNTEALKASICRDSASVARHERLQQFPLLQDFIVRLLEFDANKRLTAGEALKHPWIKSGMDAMMGRTSLSAPVALQRTVSSTGRFRAAVMAVIAAHRLLVLRRCHRLAKMGFRHVSILYNFHFFVTGKYAPSTDKVNCSRVFAGTPGALDEFLEMVESCDYIHEIDLSHNNINSLSTVQHLLKVIGHHPSIASLDLSHNPIPAVAGRGLVRLARNPLSRIHSVNLKDTNITPDTVSQIQALLADKTAYPDLASPDSSFGLESRTYTTPDTLSTVSSHNTCAKTKVPSSLRSSLVLFEKSRMPEGPLGPTPVKRSSRLTRLPPLPKAALPFSERPRHKKE</sequence>
<keyword evidence="9" id="KW-1185">Reference proteome</keyword>
<protein>
    <submittedName>
        <fullName evidence="8">Protein kinase</fullName>
    </submittedName>
</protein>
<keyword evidence="8" id="KW-0808">Transferase</keyword>
<dbReference type="PROSITE" id="PS00107">
    <property type="entry name" value="PROTEIN_KINASE_ATP"/>
    <property type="match status" value="1"/>
</dbReference>
<evidence type="ECO:0000256" key="6">
    <source>
        <dbReference type="SAM" id="MobiDB-lite"/>
    </source>
</evidence>
<reference evidence="8 9" key="1">
    <citation type="journal article" date="2013" name="PLoS ONE">
        <title>Predicting the Proteins of Angomonas deanei, Strigomonas culicis and Their Respective Endosymbionts Reveals New Aspects of the Trypanosomatidae Family.</title>
        <authorList>
            <person name="Motta M.C."/>
            <person name="Martins A.C."/>
            <person name="de Souza S.S."/>
            <person name="Catta-Preta C.M."/>
            <person name="Silva R."/>
            <person name="Klein C.C."/>
            <person name="de Almeida L.G."/>
            <person name="de Lima Cunha O."/>
            <person name="Ciapina L.P."/>
            <person name="Brocchi M."/>
            <person name="Colabardini A.C."/>
            <person name="de Araujo Lima B."/>
            <person name="Machado C.R."/>
            <person name="de Almeida Soares C.M."/>
            <person name="Probst C.M."/>
            <person name="de Menezes C.B."/>
            <person name="Thompson C.E."/>
            <person name="Bartholomeu D.C."/>
            <person name="Gradia D.F."/>
            <person name="Pavoni D.P."/>
            <person name="Grisard E.C."/>
            <person name="Fantinatti-Garboggini F."/>
            <person name="Marchini F.K."/>
            <person name="Rodrigues-Luiz G.F."/>
            <person name="Wagner G."/>
            <person name="Goldman G.H."/>
            <person name="Fietto J.L."/>
            <person name="Elias M.C."/>
            <person name="Goldman M.H."/>
            <person name="Sagot M.F."/>
            <person name="Pereira M."/>
            <person name="Stoco P.H."/>
            <person name="de Mendonca-Neto R.P."/>
            <person name="Teixeira S.M."/>
            <person name="Maciel T.E."/>
            <person name="de Oliveira Mendes T.A."/>
            <person name="Urmenyi T.P."/>
            <person name="de Souza W."/>
            <person name="Schenkman S."/>
            <person name="de Vasconcelos A.T."/>
        </authorList>
    </citation>
    <scope>NUCLEOTIDE SEQUENCE [LARGE SCALE GENOMIC DNA]</scope>
</reference>
<dbReference type="PROSITE" id="PS51450">
    <property type="entry name" value="LRR"/>
    <property type="match status" value="1"/>
</dbReference>
<evidence type="ECO:0000256" key="2">
    <source>
        <dbReference type="ARBA" id="ARBA00022737"/>
    </source>
</evidence>
<dbReference type="InterPro" id="IPR008271">
    <property type="entry name" value="Ser/Thr_kinase_AS"/>
</dbReference>
<feature type="domain" description="Protein kinase" evidence="7">
    <location>
        <begin position="23"/>
        <end position="277"/>
    </location>
</feature>
<dbReference type="PROSITE" id="PS00108">
    <property type="entry name" value="PROTEIN_KINASE_ST"/>
    <property type="match status" value="1"/>
</dbReference>
<evidence type="ECO:0000313" key="8">
    <source>
        <dbReference type="EMBL" id="EPY20426.1"/>
    </source>
</evidence>
<keyword evidence="4 5" id="KW-0067">ATP-binding</keyword>
<name>S9V0I9_9TRYP</name>
<keyword evidence="1" id="KW-0433">Leucine-rich repeat</keyword>
<evidence type="ECO:0000313" key="9">
    <source>
        <dbReference type="Proteomes" id="UP000015354"/>
    </source>
</evidence>
<dbReference type="InterPro" id="IPR032675">
    <property type="entry name" value="LRR_dom_sf"/>
</dbReference>
<feature type="region of interest" description="Disordered" evidence="6">
    <location>
        <begin position="520"/>
        <end position="560"/>
    </location>
</feature>
<dbReference type="FunFam" id="1.10.510.10:FF:000673">
    <property type="entry name" value="CAMK family protein kinase"/>
    <property type="match status" value="1"/>
</dbReference>
<keyword evidence="2" id="KW-0677">Repeat</keyword>
<dbReference type="SMART" id="SM00220">
    <property type="entry name" value="S_TKc"/>
    <property type="match status" value="1"/>
</dbReference>
<evidence type="ECO:0000259" key="7">
    <source>
        <dbReference type="PROSITE" id="PS50011"/>
    </source>
</evidence>
<dbReference type="InterPro" id="IPR045269">
    <property type="entry name" value="Atg1-like"/>
</dbReference>
<organism evidence="8 9">
    <name type="scientific">Strigomonas culicis</name>
    <dbReference type="NCBI Taxonomy" id="28005"/>
    <lineage>
        <taxon>Eukaryota</taxon>
        <taxon>Discoba</taxon>
        <taxon>Euglenozoa</taxon>
        <taxon>Kinetoplastea</taxon>
        <taxon>Metakinetoplastina</taxon>
        <taxon>Trypanosomatida</taxon>
        <taxon>Trypanosomatidae</taxon>
        <taxon>Strigomonadinae</taxon>
        <taxon>Strigomonas</taxon>
    </lineage>
</organism>
<dbReference type="GO" id="GO:0010506">
    <property type="term" value="P:regulation of autophagy"/>
    <property type="evidence" value="ECO:0007669"/>
    <property type="project" value="InterPro"/>
</dbReference>
<keyword evidence="8" id="KW-0418">Kinase</keyword>
<dbReference type="Gene3D" id="3.80.10.10">
    <property type="entry name" value="Ribonuclease Inhibitor"/>
    <property type="match status" value="1"/>
</dbReference>
<dbReference type="GO" id="GO:0004674">
    <property type="term" value="F:protein serine/threonine kinase activity"/>
    <property type="evidence" value="ECO:0007669"/>
    <property type="project" value="InterPro"/>
</dbReference>
<dbReference type="EMBL" id="ATMH01009000">
    <property type="protein sequence ID" value="EPY20426.1"/>
    <property type="molecule type" value="Genomic_DNA"/>
</dbReference>
<dbReference type="Pfam" id="PF00069">
    <property type="entry name" value="Pkinase"/>
    <property type="match status" value="1"/>
</dbReference>
<dbReference type="InterPro" id="IPR001611">
    <property type="entry name" value="Leu-rich_rpt"/>
</dbReference>
<gene>
    <name evidence="8" type="ORF">STCU_09000</name>
</gene>
<dbReference type="InterPro" id="IPR000719">
    <property type="entry name" value="Prot_kinase_dom"/>
</dbReference>
<feature type="binding site" evidence="5">
    <location>
        <position position="53"/>
    </location>
    <ligand>
        <name>ATP</name>
        <dbReference type="ChEBI" id="CHEBI:30616"/>
    </ligand>
</feature>
<dbReference type="PANTHER" id="PTHR24348">
    <property type="entry name" value="SERINE/THREONINE-PROTEIN KINASE UNC-51-RELATED"/>
    <property type="match status" value="1"/>
</dbReference>
<dbReference type="InterPro" id="IPR011009">
    <property type="entry name" value="Kinase-like_dom_sf"/>
</dbReference>
<dbReference type="SUPFAM" id="SSF56112">
    <property type="entry name" value="Protein kinase-like (PK-like)"/>
    <property type="match status" value="1"/>
</dbReference>
<evidence type="ECO:0000256" key="3">
    <source>
        <dbReference type="ARBA" id="ARBA00022741"/>
    </source>
</evidence>
<dbReference type="GO" id="GO:0005524">
    <property type="term" value="F:ATP binding"/>
    <property type="evidence" value="ECO:0007669"/>
    <property type="project" value="UniProtKB-UniRule"/>
</dbReference>
<dbReference type="SUPFAM" id="SSF52047">
    <property type="entry name" value="RNI-like"/>
    <property type="match status" value="1"/>
</dbReference>
<evidence type="ECO:0000256" key="1">
    <source>
        <dbReference type="ARBA" id="ARBA00022614"/>
    </source>
</evidence>
<keyword evidence="3 5" id="KW-0547">Nucleotide-binding</keyword>
<dbReference type="Proteomes" id="UP000015354">
    <property type="component" value="Unassembled WGS sequence"/>
</dbReference>
<dbReference type="GO" id="GO:0005737">
    <property type="term" value="C:cytoplasm"/>
    <property type="evidence" value="ECO:0007669"/>
    <property type="project" value="TreeGrafter"/>
</dbReference>
<evidence type="ECO:0000256" key="4">
    <source>
        <dbReference type="ARBA" id="ARBA00022840"/>
    </source>
</evidence>
<comment type="caution">
    <text evidence="8">The sequence shown here is derived from an EMBL/GenBank/DDBJ whole genome shotgun (WGS) entry which is preliminary data.</text>
</comment>
<dbReference type="PROSITE" id="PS50011">
    <property type="entry name" value="PROTEIN_KINASE_DOM"/>
    <property type="match status" value="1"/>
</dbReference>
<dbReference type="AlphaFoldDB" id="S9V0I9"/>
<evidence type="ECO:0000256" key="5">
    <source>
        <dbReference type="PROSITE-ProRule" id="PRU10141"/>
    </source>
</evidence>
<dbReference type="OrthoDB" id="40902at2759"/>
<proteinExistence type="predicted"/>
<dbReference type="InterPro" id="IPR017441">
    <property type="entry name" value="Protein_kinase_ATP_BS"/>
</dbReference>
<dbReference type="PANTHER" id="PTHR24348:SF68">
    <property type="entry name" value="SERINE_THREONINE-PROTEIN KINASE ATG1C"/>
    <property type="match status" value="1"/>
</dbReference>
<dbReference type="Gene3D" id="1.10.510.10">
    <property type="entry name" value="Transferase(Phosphotransferase) domain 1"/>
    <property type="match status" value="1"/>
</dbReference>